<dbReference type="Gramene" id="TRITD6Av1G209400.1">
    <property type="protein sequence ID" value="TRITD6Av1G209400.1"/>
    <property type="gene ID" value="TRITD6Av1G209400"/>
</dbReference>
<evidence type="ECO:0000313" key="3">
    <source>
        <dbReference type="Proteomes" id="UP000324705"/>
    </source>
</evidence>
<evidence type="ECO:0000313" key="2">
    <source>
        <dbReference type="EMBL" id="VAI50630.1"/>
    </source>
</evidence>
<reference evidence="2 3" key="1">
    <citation type="submission" date="2017-09" db="EMBL/GenBank/DDBJ databases">
        <authorList>
            <consortium name="International Durum Wheat Genome Sequencing Consortium (IDWGSC)"/>
            <person name="Milanesi L."/>
        </authorList>
    </citation>
    <scope>NUCLEOTIDE SEQUENCE [LARGE SCALE GENOMIC DNA]</scope>
    <source>
        <strain evidence="3">cv. Svevo</strain>
    </source>
</reference>
<dbReference type="GO" id="GO:0015098">
    <property type="term" value="F:molybdate ion transmembrane transporter activity"/>
    <property type="evidence" value="ECO:0007669"/>
    <property type="project" value="InterPro"/>
</dbReference>
<sequence length="285" mass="31746">MPPPPSPHSPLPPPLLPRTSGLPPPPSSSILPHSSSRQTISRHLGPMLAAGSGWRRSRVAGALRVLPLQPVRVRQGRHRPPLHRRLRLLHALRHHRRVARRQAGSKRACITYCITYIISCIMKHSPQYMILMIGRVLGGIAISLLFSAFESWLVAEHNKGELTAVHETQAKMSVLAEAPGMQGDRAQSMLRLCCWGSFGRDLDKEKETRAKSSVLVLGLMIRTCCLNAKHAHCSAFYQYRRPQMGWIEQPRLRVWLTVRPAPNPAGALLYHAVSCVPCPSNPTIK</sequence>
<dbReference type="AlphaFoldDB" id="A0A9R0Y889"/>
<feature type="compositionally biased region" description="Pro residues" evidence="1">
    <location>
        <begin position="1"/>
        <end position="27"/>
    </location>
</feature>
<dbReference type="PANTHER" id="PTHR23516:SF25">
    <property type="entry name" value="MOLYBDATE-ANION TRANSPORTER"/>
    <property type="match status" value="1"/>
</dbReference>
<proteinExistence type="predicted"/>
<dbReference type="PANTHER" id="PTHR23516">
    <property type="entry name" value="SAM (S-ADENOSYL METHIONINE) TRANSPORTER"/>
    <property type="match status" value="1"/>
</dbReference>
<accession>A0A9R0Y889</accession>
<evidence type="ECO:0000256" key="1">
    <source>
        <dbReference type="SAM" id="MobiDB-lite"/>
    </source>
</evidence>
<gene>
    <name evidence="2" type="ORF">TRITD_6Av1G209400</name>
</gene>
<feature type="region of interest" description="Disordered" evidence="1">
    <location>
        <begin position="1"/>
        <end position="37"/>
    </location>
</feature>
<protein>
    <submittedName>
        <fullName evidence="2">Uncharacterized protein</fullName>
    </submittedName>
</protein>
<organism evidence="2 3">
    <name type="scientific">Triticum turgidum subsp. durum</name>
    <name type="common">Durum wheat</name>
    <name type="synonym">Triticum durum</name>
    <dbReference type="NCBI Taxonomy" id="4567"/>
    <lineage>
        <taxon>Eukaryota</taxon>
        <taxon>Viridiplantae</taxon>
        <taxon>Streptophyta</taxon>
        <taxon>Embryophyta</taxon>
        <taxon>Tracheophyta</taxon>
        <taxon>Spermatophyta</taxon>
        <taxon>Magnoliopsida</taxon>
        <taxon>Liliopsida</taxon>
        <taxon>Poales</taxon>
        <taxon>Poaceae</taxon>
        <taxon>BOP clade</taxon>
        <taxon>Pooideae</taxon>
        <taxon>Triticodae</taxon>
        <taxon>Triticeae</taxon>
        <taxon>Triticinae</taxon>
        <taxon>Triticum</taxon>
    </lineage>
</organism>
<dbReference type="Proteomes" id="UP000324705">
    <property type="component" value="Chromosome 6A"/>
</dbReference>
<dbReference type="Pfam" id="PF05631">
    <property type="entry name" value="MFS_5"/>
    <property type="match status" value="1"/>
</dbReference>
<keyword evidence="3" id="KW-1185">Reference proteome</keyword>
<dbReference type="EMBL" id="LT934121">
    <property type="protein sequence ID" value="VAI50630.1"/>
    <property type="molecule type" value="Genomic_DNA"/>
</dbReference>
<dbReference type="GO" id="GO:0016020">
    <property type="term" value="C:membrane"/>
    <property type="evidence" value="ECO:0007669"/>
    <property type="project" value="InterPro"/>
</dbReference>
<name>A0A9R0Y889_TRITD</name>
<dbReference type="InterPro" id="IPR008509">
    <property type="entry name" value="MOT2/MFSD5"/>
</dbReference>